<evidence type="ECO:0000313" key="2">
    <source>
        <dbReference type="Proteomes" id="UP000789525"/>
    </source>
</evidence>
<accession>A0ACA9M9Q3</accession>
<name>A0ACA9M9Q3_9GLOM</name>
<comment type="caution">
    <text evidence="1">The sequence shown here is derived from an EMBL/GenBank/DDBJ whole genome shotgun (WGS) entry which is preliminary data.</text>
</comment>
<proteinExistence type="predicted"/>
<evidence type="ECO:0000313" key="1">
    <source>
        <dbReference type="EMBL" id="CAG8574414.1"/>
    </source>
</evidence>
<dbReference type="Proteomes" id="UP000789525">
    <property type="component" value="Unassembled WGS sequence"/>
</dbReference>
<keyword evidence="2" id="KW-1185">Reference proteome</keyword>
<protein>
    <submittedName>
        <fullName evidence="1">3337_t:CDS:1</fullName>
    </submittedName>
</protein>
<organism evidence="1 2">
    <name type="scientific">Acaulospora colombiana</name>
    <dbReference type="NCBI Taxonomy" id="27376"/>
    <lineage>
        <taxon>Eukaryota</taxon>
        <taxon>Fungi</taxon>
        <taxon>Fungi incertae sedis</taxon>
        <taxon>Mucoromycota</taxon>
        <taxon>Glomeromycotina</taxon>
        <taxon>Glomeromycetes</taxon>
        <taxon>Diversisporales</taxon>
        <taxon>Acaulosporaceae</taxon>
        <taxon>Acaulospora</taxon>
    </lineage>
</organism>
<sequence length="83" mass="9314">MVLGLREKKHPQSGKQVDSHVETMLLEWGGSRKRAEWVEEEGSKLHAPPAPTMHAKFLQKDLWLYLGILSDSPCAHGLSSHTL</sequence>
<gene>
    <name evidence="1" type="ORF">ACOLOM_LOCUS5727</name>
</gene>
<reference evidence="1" key="1">
    <citation type="submission" date="2021-06" db="EMBL/GenBank/DDBJ databases">
        <authorList>
            <person name="Kallberg Y."/>
            <person name="Tangrot J."/>
            <person name="Rosling A."/>
        </authorList>
    </citation>
    <scope>NUCLEOTIDE SEQUENCE</scope>
    <source>
        <strain evidence="1">CL356</strain>
    </source>
</reference>
<dbReference type="EMBL" id="CAJVPT010010894">
    <property type="protein sequence ID" value="CAG8574414.1"/>
    <property type="molecule type" value="Genomic_DNA"/>
</dbReference>